<sequence length="92" mass="10429">CAFSFDGFHSKIITFLTIRRKRSHRSRIDKPIAFWIKETKIERFDHNDQRYILSSKCGAFKPESTVPAVTHGSGSIMFWGSFFANGAGTEVG</sequence>
<protein>
    <submittedName>
        <fullName evidence="1">Uncharacterized protein</fullName>
    </submittedName>
</protein>
<dbReference type="STRING" id="303518.ENSPNYP00000004498"/>
<dbReference type="InterPro" id="IPR036397">
    <property type="entry name" value="RNaseH_sf"/>
</dbReference>
<accession>A0A3B4F3I5</accession>
<dbReference type="Ensembl" id="ENSPNYT00000004610.1">
    <property type="protein sequence ID" value="ENSPNYP00000004498.1"/>
    <property type="gene ID" value="ENSPNYG00000003482.1"/>
</dbReference>
<name>A0A3B4F3I5_9CICH</name>
<reference evidence="1" key="1">
    <citation type="submission" date="2023-09" db="UniProtKB">
        <authorList>
            <consortium name="Ensembl"/>
        </authorList>
    </citation>
    <scope>IDENTIFICATION</scope>
</reference>
<proteinExistence type="predicted"/>
<dbReference type="AlphaFoldDB" id="A0A3B4F3I5"/>
<organism evidence="1">
    <name type="scientific">Pundamilia nyererei</name>
    <dbReference type="NCBI Taxonomy" id="303518"/>
    <lineage>
        <taxon>Eukaryota</taxon>
        <taxon>Metazoa</taxon>
        <taxon>Chordata</taxon>
        <taxon>Craniata</taxon>
        <taxon>Vertebrata</taxon>
        <taxon>Euteleostomi</taxon>
        <taxon>Actinopterygii</taxon>
        <taxon>Neopterygii</taxon>
        <taxon>Teleostei</taxon>
        <taxon>Neoteleostei</taxon>
        <taxon>Acanthomorphata</taxon>
        <taxon>Ovalentaria</taxon>
        <taxon>Cichlomorphae</taxon>
        <taxon>Cichliformes</taxon>
        <taxon>Cichlidae</taxon>
        <taxon>African cichlids</taxon>
        <taxon>Pseudocrenilabrinae</taxon>
        <taxon>Haplochromini</taxon>
        <taxon>Pundamilia</taxon>
    </lineage>
</organism>
<dbReference type="Gene3D" id="3.30.420.10">
    <property type="entry name" value="Ribonuclease H-like superfamily/Ribonuclease H"/>
    <property type="match status" value="1"/>
</dbReference>
<evidence type="ECO:0000313" key="1">
    <source>
        <dbReference type="Ensembl" id="ENSPNYP00000004498.1"/>
    </source>
</evidence>
<dbReference type="GO" id="GO:0003676">
    <property type="term" value="F:nucleic acid binding"/>
    <property type="evidence" value="ECO:0007669"/>
    <property type="project" value="InterPro"/>
</dbReference>